<reference evidence="2" key="1">
    <citation type="submission" date="2021-02" db="EMBL/GenBank/DDBJ databases">
        <title>The CRISPR/cas machinery reduction and long-range gene transfer in the hot spring cyanobacterium Synechococcus.</title>
        <authorList>
            <person name="Dvorak P."/>
            <person name="Jahodarova E."/>
            <person name="Hasler P."/>
            <person name="Poulickova A."/>
        </authorList>
    </citation>
    <scope>NUCLEOTIDE SEQUENCE</scope>
    <source>
        <strain evidence="2">Rupite</strain>
    </source>
</reference>
<feature type="domain" description="2Fe-2S ferredoxin-type" evidence="1">
    <location>
        <begin position="2"/>
        <end position="99"/>
    </location>
</feature>
<proteinExistence type="predicted"/>
<dbReference type="Proteomes" id="UP000830835">
    <property type="component" value="Unassembled WGS sequence"/>
</dbReference>
<evidence type="ECO:0000259" key="1">
    <source>
        <dbReference type="PROSITE" id="PS51085"/>
    </source>
</evidence>
<comment type="caution">
    <text evidence="2">The sequence shown here is derived from an EMBL/GenBank/DDBJ whole genome shotgun (WGS) entry which is preliminary data.</text>
</comment>
<name>A0ABT0CE55_THEVL</name>
<dbReference type="PROSITE" id="PS51085">
    <property type="entry name" value="2FE2S_FER_2"/>
    <property type="match status" value="1"/>
</dbReference>
<protein>
    <submittedName>
        <fullName evidence="2">(2Fe-2S)-binding protein</fullName>
    </submittedName>
</protein>
<dbReference type="InterPro" id="IPR036010">
    <property type="entry name" value="2Fe-2S_ferredoxin-like_sf"/>
</dbReference>
<evidence type="ECO:0000313" key="2">
    <source>
        <dbReference type="EMBL" id="MCJ2544061.1"/>
    </source>
</evidence>
<organism evidence="2 3">
    <name type="scientific">Thermostichus vulcanus str. 'Rupite'</name>
    <dbReference type="NCBI Taxonomy" id="2813851"/>
    <lineage>
        <taxon>Bacteria</taxon>
        <taxon>Bacillati</taxon>
        <taxon>Cyanobacteriota</taxon>
        <taxon>Cyanophyceae</taxon>
        <taxon>Thermostichales</taxon>
        <taxon>Thermostichaceae</taxon>
        <taxon>Thermostichus</taxon>
    </lineage>
</organism>
<accession>A0ABT0CE55</accession>
<sequence>MPEIQVQERTLSCAEGSNLRQVLLQAGIPLYNPPAHIVNCHGLGTCGTCAVQIEGEVSPMGWRERARLSVPPHQLSKGLRLACQVQVLGDLKVTKWPGMWGQNIPSVTQG</sequence>
<dbReference type="Gene3D" id="3.10.20.30">
    <property type="match status" value="1"/>
</dbReference>
<dbReference type="SUPFAM" id="SSF54292">
    <property type="entry name" value="2Fe-2S ferredoxin-like"/>
    <property type="match status" value="1"/>
</dbReference>
<evidence type="ECO:0000313" key="3">
    <source>
        <dbReference type="Proteomes" id="UP000830835"/>
    </source>
</evidence>
<dbReference type="InterPro" id="IPR012675">
    <property type="entry name" value="Beta-grasp_dom_sf"/>
</dbReference>
<keyword evidence="3" id="KW-1185">Reference proteome</keyword>
<dbReference type="EMBL" id="JAFIRA010000045">
    <property type="protein sequence ID" value="MCJ2544061.1"/>
    <property type="molecule type" value="Genomic_DNA"/>
</dbReference>
<dbReference type="CDD" id="cd00207">
    <property type="entry name" value="fer2"/>
    <property type="match status" value="1"/>
</dbReference>
<dbReference type="Pfam" id="PF00111">
    <property type="entry name" value="Fer2"/>
    <property type="match status" value="1"/>
</dbReference>
<gene>
    <name evidence="2" type="ORF">JX360_14300</name>
</gene>
<dbReference type="InterPro" id="IPR001041">
    <property type="entry name" value="2Fe-2S_ferredoxin-type"/>
</dbReference>
<dbReference type="RefSeq" id="WP_244352225.1">
    <property type="nucleotide sequence ID" value="NZ_JAFIRA010000045.1"/>
</dbReference>